<accession>A0A6J6NLU8</accession>
<dbReference type="InterPro" id="IPR045760">
    <property type="entry name" value="DAP_DH_C"/>
</dbReference>
<dbReference type="GO" id="GO:0008839">
    <property type="term" value="F:4-hydroxy-tetrahydrodipicolinate reductase"/>
    <property type="evidence" value="ECO:0007669"/>
    <property type="project" value="InterPro"/>
</dbReference>
<organism evidence="5">
    <name type="scientific">freshwater metagenome</name>
    <dbReference type="NCBI Taxonomy" id="449393"/>
    <lineage>
        <taxon>unclassified sequences</taxon>
        <taxon>metagenomes</taxon>
        <taxon>ecological metagenomes</taxon>
    </lineage>
</organism>
<evidence type="ECO:0000259" key="4">
    <source>
        <dbReference type="Pfam" id="PF19328"/>
    </source>
</evidence>
<dbReference type="Pfam" id="PF19328">
    <property type="entry name" value="DAP_DH_C"/>
    <property type="match status" value="1"/>
</dbReference>
<dbReference type="InterPro" id="IPR036291">
    <property type="entry name" value="NAD(P)-bd_dom_sf"/>
</dbReference>
<name>A0A6J6NLU8_9ZZZZ</name>
<dbReference type="AlphaFoldDB" id="A0A6J6NLU8"/>
<dbReference type="Pfam" id="PF01113">
    <property type="entry name" value="DapB_N"/>
    <property type="match status" value="1"/>
</dbReference>
<dbReference type="CDD" id="cd24146">
    <property type="entry name" value="nat-AmDH_N_like"/>
    <property type="match status" value="1"/>
</dbReference>
<reference evidence="5" key="1">
    <citation type="submission" date="2020-05" db="EMBL/GenBank/DDBJ databases">
        <authorList>
            <person name="Chiriac C."/>
            <person name="Salcher M."/>
            <person name="Ghai R."/>
            <person name="Kavagutti S V."/>
        </authorList>
    </citation>
    <scope>NUCLEOTIDE SEQUENCE</scope>
</reference>
<evidence type="ECO:0000259" key="3">
    <source>
        <dbReference type="Pfam" id="PF01113"/>
    </source>
</evidence>
<dbReference type="Gene3D" id="3.40.50.720">
    <property type="entry name" value="NAD(P)-binding Rossmann-like Domain"/>
    <property type="match status" value="1"/>
</dbReference>
<evidence type="ECO:0000313" key="5">
    <source>
        <dbReference type="EMBL" id="CAB4687082.1"/>
    </source>
</evidence>
<dbReference type="SUPFAM" id="SSF51735">
    <property type="entry name" value="NAD(P)-binding Rossmann-fold domains"/>
    <property type="match status" value="1"/>
</dbReference>
<gene>
    <name evidence="5" type="ORF">UFOPK2579_00169</name>
</gene>
<dbReference type="InterPro" id="IPR000846">
    <property type="entry name" value="DapB_N"/>
</dbReference>
<dbReference type="GO" id="GO:0009089">
    <property type="term" value="P:lysine biosynthetic process via diaminopimelate"/>
    <property type="evidence" value="ECO:0007669"/>
    <property type="project" value="InterPro"/>
</dbReference>
<feature type="domain" description="Dihydrodipicolinate reductase N-terminal" evidence="3">
    <location>
        <begin position="22"/>
        <end position="85"/>
    </location>
</feature>
<feature type="domain" description="2,4-diaminopentanoate dehydrogenase C-terminal" evidence="4">
    <location>
        <begin position="153"/>
        <end position="359"/>
    </location>
</feature>
<protein>
    <submittedName>
        <fullName evidence="5">Unannotated protein</fullName>
    </submittedName>
</protein>
<keyword evidence="1" id="KW-0521">NADP</keyword>
<evidence type="ECO:0000256" key="1">
    <source>
        <dbReference type="ARBA" id="ARBA00022857"/>
    </source>
</evidence>
<evidence type="ECO:0000256" key="2">
    <source>
        <dbReference type="ARBA" id="ARBA00023002"/>
    </source>
</evidence>
<sequence length="367" mass="38631">MSPSGRRARSPGRPTRIALWSTGAVGSIALRVAHARPDFEVVAVWVHGDDKAGRDAGELVGIGPMGVRTTQSLDAVLASRPDCVVYTASGPELDATNVPVYLALLRAGVDVVTVSSPGLMYPPAWDAGLVDQLTEAAQAGGATIYASGVEPGFAADQLVAVLATCSESVRSVRVQEIFRYDSYANEFLMMDVFGFGRPLDSTPLMELDGSQLHAWGPPVHYVAAALGLELDEIRETYERRATPRELVVAAGTIPAGTCGAVRMETIGVVEGRDAIVIEHVNRMAPDLAPDWPDAARDGVYRILVDGSPSMTCELAFGDPGDESTATEHGMVATAMRVLNAAPYVVAAPPGLVSSLDLPLTLPRPSTA</sequence>
<proteinExistence type="predicted"/>
<keyword evidence="2" id="KW-0560">Oxidoreductase</keyword>
<dbReference type="EMBL" id="CAEZXR010000010">
    <property type="protein sequence ID" value="CAB4687082.1"/>
    <property type="molecule type" value="Genomic_DNA"/>
</dbReference>